<reference evidence="4 5" key="1">
    <citation type="submission" date="2018-09" db="EMBL/GenBank/DDBJ databases">
        <title>Genome sequencing of strain 1JSPR-7.</title>
        <authorList>
            <person name="Heo J."/>
            <person name="Kim S.-J."/>
            <person name="Kwon S.-W."/>
        </authorList>
    </citation>
    <scope>NUCLEOTIDE SEQUENCE [LARGE SCALE GENOMIC DNA]</scope>
    <source>
        <strain evidence="4 5">1JSPR-7</strain>
    </source>
</reference>
<dbReference type="Pfam" id="PF00582">
    <property type="entry name" value="Usp"/>
    <property type="match status" value="1"/>
</dbReference>
<dbReference type="PANTHER" id="PTHR46268">
    <property type="entry name" value="STRESS RESPONSE PROTEIN NHAX"/>
    <property type="match status" value="1"/>
</dbReference>
<name>A0A387BCN3_9LACT</name>
<proteinExistence type="inferred from homology"/>
<dbReference type="InterPro" id="IPR014729">
    <property type="entry name" value="Rossmann-like_a/b/a_fold"/>
</dbReference>
<dbReference type="GO" id="GO:0005737">
    <property type="term" value="C:cytoplasm"/>
    <property type="evidence" value="ECO:0007669"/>
    <property type="project" value="UniProtKB-SubCell"/>
</dbReference>
<evidence type="ECO:0000259" key="3">
    <source>
        <dbReference type="Pfam" id="PF00582"/>
    </source>
</evidence>
<evidence type="ECO:0000313" key="5">
    <source>
        <dbReference type="Proteomes" id="UP000269374"/>
    </source>
</evidence>
<protein>
    <recommendedName>
        <fullName evidence="2">Universal stress protein</fullName>
    </recommendedName>
</protein>
<dbReference type="AlphaFoldDB" id="A0A387BCN3"/>
<comment type="subcellular location">
    <subcellularLocation>
        <location evidence="2">Cytoplasm</location>
    </subcellularLocation>
</comment>
<dbReference type="RefSeq" id="WP_120771502.1">
    <property type="nucleotide sequence ID" value="NZ_CP032627.1"/>
</dbReference>
<dbReference type="PANTHER" id="PTHR46268:SF6">
    <property type="entry name" value="UNIVERSAL STRESS PROTEIN UP12"/>
    <property type="match status" value="1"/>
</dbReference>
<dbReference type="OrthoDB" id="9777884at2"/>
<accession>A0A387BCN3</accession>
<sequence length="142" mass="15537">MKKQYKNILVAVDGSEQAYNAVSEAAEVAKRNDGKLHILTVKDIGRYYGMAGRVVLTDTLELDKSAEEILDKASHLVTNEVETEIYEVSGVPKYTIADFSKEHDIDLIVIGATGTGFIDKLLVGSTTQYVVSHASCNVMVVR</sequence>
<feature type="domain" description="UspA" evidence="3">
    <location>
        <begin position="5"/>
        <end position="142"/>
    </location>
</feature>
<dbReference type="InterPro" id="IPR006016">
    <property type="entry name" value="UspA"/>
</dbReference>
<dbReference type="Proteomes" id="UP000269374">
    <property type="component" value="Chromosome"/>
</dbReference>
<dbReference type="PIRSF" id="PIRSF006276">
    <property type="entry name" value="UspA"/>
    <property type="match status" value="1"/>
</dbReference>
<comment type="similarity">
    <text evidence="1 2">Belongs to the universal stress protein A family.</text>
</comment>
<dbReference type="SUPFAM" id="SSF52402">
    <property type="entry name" value="Adenine nucleotide alpha hydrolases-like"/>
    <property type="match status" value="1"/>
</dbReference>
<dbReference type="CDD" id="cd00293">
    <property type="entry name" value="USP-like"/>
    <property type="match status" value="1"/>
</dbReference>
<dbReference type="EMBL" id="CP032627">
    <property type="protein sequence ID" value="AYG00114.1"/>
    <property type="molecule type" value="Genomic_DNA"/>
</dbReference>
<dbReference type="PRINTS" id="PR01438">
    <property type="entry name" value="UNVRSLSTRESS"/>
</dbReference>
<evidence type="ECO:0000256" key="2">
    <source>
        <dbReference type="PIRNR" id="PIRNR006276"/>
    </source>
</evidence>
<organism evidence="4 5">
    <name type="scientific">Lactococcus allomyrinae</name>
    <dbReference type="NCBI Taxonomy" id="2419773"/>
    <lineage>
        <taxon>Bacteria</taxon>
        <taxon>Bacillati</taxon>
        <taxon>Bacillota</taxon>
        <taxon>Bacilli</taxon>
        <taxon>Lactobacillales</taxon>
        <taxon>Streptococcaceae</taxon>
        <taxon>Lactococcus</taxon>
    </lineage>
</organism>
<dbReference type="InterPro" id="IPR006015">
    <property type="entry name" value="Universal_stress_UspA"/>
</dbReference>
<keyword evidence="5" id="KW-1185">Reference proteome</keyword>
<evidence type="ECO:0000313" key="4">
    <source>
        <dbReference type="EMBL" id="AYG00114.1"/>
    </source>
</evidence>
<dbReference type="Gene3D" id="3.40.50.620">
    <property type="entry name" value="HUPs"/>
    <property type="match status" value="1"/>
</dbReference>
<keyword evidence="2" id="KW-0963">Cytoplasm</keyword>
<evidence type="ECO:0000256" key="1">
    <source>
        <dbReference type="ARBA" id="ARBA00008791"/>
    </source>
</evidence>
<dbReference type="KEGG" id="lact:D7I46_02840"/>
<gene>
    <name evidence="4" type="ORF">D7I46_02840</name>
</gene>